<dbReference type="PANTHER" id="PTHR43004">
    <property type="entry name" value="TRK SYSTEM POTASSIUM UPTAKE PROTEIN"/>
    <property type="match status" value="1"/>
</dbReference>
<evidence type="ECO:0000313" key="4">
    <source>
        <dbReference type="EMBL" id="CBG69475.1"/>
    </source>
</evidence>
<evidence type="ECO:0000256" key="2">
    <source>
        <dbReference type="ARBA" id="ARBA00022827"/>
    </source>
</evidence>
<dbReference type="AlphaFoldDB" id="C9YZ20"/>
<dbReference type="Gene3D" id="3.50.50.60">
    <property type="entry name" value="FAD/NAD(P)-binding domain"/>
    <property type="match status" value="1"/>
</dbReference>
<keyword evidence="1" id="KW-0285">Flavoprotein</keyword>
<dbReference type="GO" id="GO:0071949">
    <property type="term" value="F:FAD binding"/>
    <property type="evidence" value="ECO:0007669"/>
    <property type="project" value="InterPro"/>
</dbReference>
<dbReference type="InterPro" id="IPR002938">
    <property type="entry name" value="FAD-bd"/>
</dbReference>
<reference evidence="4 5" key="1">
    <citation type="journal article" date="2010" name="Mol. Plant Microbe Interact.">
        <title>Streptomyces scabies 87-22 contains a coronafacic acid-like biosynthetic cluster that contributes to plant-microbe interactions.</title>
        <authorList>
            <person name="Bignell D.R."/>
            <person name="Seipke R.F."/>
            <person name="Huguet-Tapia J.C."/>
            <person name="Chambers A.H."/>
            <person name="Parry R.J."/>
            <person name="Loria R."/>
        </authorList>
    </citation>
    <scope>NUCLEOTIDE SEQUENCE [LARGE SCALE GENOMIC DNA]</scope>
    <source>
        <strain evidence="4 5">87.22</strain>
    </source>
</reference>
<proteinExistence type="predicted"/>
<dbReference type="Proteomes" id="UP000001444">
    <property type="component" value="Chromosome"/>
</dbReference>
<dbReference type="HOGENOM" id="CLU_1642834_0_0_11"/>
<accession>C9YZ20</accession>
<feature type="domain" description="FAD-binding" evidence="3">
    <location>
        <begin position="14"/>
        <end position="161"/>
    </location>
</feature>
<gene>
    <name evidence="4" type="ordered locus">SCAB_23621</name>
</gene>
<sequence>MTTVPTAPTLPTVETDVLIVGSGPAGASAALALSTYGVPNVMVTRSSRLADTPRAHITNQRTMEVLRDLGVEEDVIAQATPQHLMGNTVFCTALAGEELGRLRSWGNEPLVQAAHELASPTRMCDMPQHLMEPVLVNAAIARGSQLRFGTEYLSHEQDSDG</sequence>
<dbReference type="KEGG" id="scb:SCAB_23621"/>
<protein>
    <submittedName>
        <fullName evidence="4">Putative monoxygenase component</fullName>
    </submittedName>
</protein>
<keyword evidence="2" id="KW-0274">FAD</keyword>
<dbReference type="EMBL" id="FN554889">
    <property type="protein sequence ID" value="CBG69475.1"/>
    <property type="molecule type" value="Genomic_DNA"/>
</dbReference>
<evidence type="ECO:0000259" key="3">
    <source>
        <dbReference type="Pfam" id="PF01494"/>
    </source>
</evidence>
<dbReference type="PANTHER" id="PTHR43004:SF8">
    <property type="entry name" value="FAD-BINDING DOMAIN-CONTAINING PROTEIN-RELATED"/>
    <property type="match status" value="1"/>
</dbReference>
<dbReference type="InterPro" id="IPR050641">
    <property type="entry name" value="RIFMO-like"/>
</dbReference>
<dbReference type="PRINTS" id="PR00411">
    <property type="entry name" value="PNDRDTASEI"/>
</dbReference>
<name>C9YZ20_STRSW</name>
<dbReference type="SUPFAM" id="SSF51905">
    <property type="entry name" value="FAD/NAD(P)-binding domain"/>
    <property type="match status" value="1"/>
</dbReference>
<keyword evidence="5" id="KW-1185">Reference proteome</keyword>
<evidence type="ECO:0000313" key="5">
    <source>
        <dbReference type="Proteomes" id="UP000001444"/>
    </source>
</evidence>
<dbReference type="InterPro" id="IPR036188">
    <property type="entry name" value="FAD/NAD-bd_sf"/>
</dbReference>
<dbReference type="Pfam" id="PF01494">
    <property type="entry name" value="FAD_binding_3"/>
    <property type="match status" value="1"/>
</dbReference>
<dbReference type="GO" id="GO:0016709">
    <property type="term" value="F:oxidoreductase activity, acting on paired donors, with incorporation or reduction of molecular oxygen, NAD(P)H as one donor, and incorporation of one atom of oxygen"/>
    <property type="evidence" value="ECO:0007669"/>
    <property type="project" value="UniProtKB-ARBA"/>
</dbReference>
<dbReference type="eggNOG" id="COG0654">
    <property type="taxonomic scope" value="Bacteria"/>
</dbReference>
<dbReference type="STRING" id="680198.SCAB_23621"/>
<organism evidence="4 5">
    <name type="scientific">Streptomyces scabiei (strain 87.22)</name>
    <dbReference type="NCBI Taxonomy" id="680198"/>
    <lineage>
        <taxon>Bacteria</taxon>
        <taxon>Bacillati</taxon>
        <taxon>Actinomycetota</taxon>
        <taxon>Actinomycetes</taxon>
        <taxon>Kitasatosporales</taxon>
        <taxon>Streptomycetaceae</taxon>
        <taxon>Streptomyces</taxon>
    </lineage>
</organism>
<evidence type="ECO:0000256" key="1">
    <source>
        <dbReference type="ARBA" id="ARBA00022630"/>
    </source>
</evidence>